<dbReference type="Pfam" id="PF00359">
    <property type="entry name" value="PTS_EIIA_2"/>
    <property type="match status" value="1"/>
</dbReference>
<sequence>MKLTELFRPENIRQGVCFSSKKRLFESIAHFVVEQLHCDKGEQACFECLFNREKLGNSGLGNGVAMPKAKLPADATDKALAVFMQLETPIDYDAQDGKPVDLVFAVLVPEKQCQTYIPVLSALTEKLADKNFLKQLRSAKSAEEIWQIFEIVDQMPESTEALPEDNA</sequence>
<reference evidence="2 3" key="1">
    <citation type="submission" date="2016-10" db="EMBL/GenBank/DDBJ databases">
        <title>Rodentibacter gen. nov. and new species.</title>
        <authorList>
            <person name="Christensen H."/>
        </authorList>
    </citation>
    <scope>NUCLEOTIDE SEQUENCE [LARGE SCALE GENOMIC DNA]</scope>
    <source>
        <strain evidence="2 3">Ac69</strain>
    </source>
</reference>
<dbReference type="GO" id="GO:0008982">
    <property type="term" value="F:protein-N(PI)-phosphohistidine-sugar phosphotransferase activity"/>
    <property type="evidence" value="ECO:0007669"/>
    <property type="project" value="InterPro"/>
</dbReference>
<evidence type="ECO:0000313" key="3">
    <source>
        <dbReference type="Proteomes" id="UP000189437"/>
    </source>
</evidence>
<dbReference type="SUPFAM" id="SSF55804">
    <property type="entry name" value="Phoshotransferase/anion transport protein"/>
    <property type="match status" value="1"/>
</dbReference>
<dbReference type="OrthoDB" id="95460at2"/>
<gene>
    <name evidence="2" type="ORF">BKK48_06610</name>
</gene>
<dbReference type="NCBIfam" id="TIGR01419">
    <property type="entry name" value="nitro_reg_IIA"/>
    <property type="match status" value="1"/>
</dbReference>
<dbReference type="Proteomes" id="UP000189437">
    <property type="component" value="Unassembled WGS sequence"/>
</dbReference>
<organism evidence="2 3">
    <name type="scientific">Rodentibacter heidelbergensis</name>
    <dbReference type="NCBI Taxonomy" id="1908258"/>
    <lineage>
        <taxon>Bacteria</taxon>
        <taxon>Pseudomonadati</taxon>
        <taxon>Pseudomonadota</taxon>
        <taxon>Gammaproteobacteria</taxon>
        <taxon>Pasteurellales</taxon>
        <taxon>Pasteurellaceae</taxon>
        <taxon>Rodentibacter</taxon>
    </lineage>
</organism>
<dbReference type="EMBL" id="MLHH01000012">
    <property type="protein sequence ID" value="OOF36414.1"/>
    <property type="molecule type" value="Genomic_DNA"/>
</dbReference>
<feature type="domain" description="PTS EIIA type-2" evidence="1">
    <location>
        <begin position="5"/>
        <end position="155"/>
    </location>
</feature>
<dbReference type="PANTHER" id="PTHR47738:SF1">
    <property type="entry name" value="NITROGEN REGULATORY PROTEIN"/>
    <property type="match status" value="1"/>
</dbReference>
<dbReference type="GO" id="GO:0009401">
    <property type="term" value="P:phosphoenolpyruvate-dependent sugar phosphotransferase system"/>
    <property type="evidence" value="ECO:0007669"/>
    <property type="project" value="InterPro"/>
</dbReference>
<name>A0A1V3I8K3_9PAST</name>
<dbReference type="PROSITE" id="PS51094">
    <property type="entry name" value="PTS_EIIA_TYPE_2"/>
    <property type="match status" value="1"/>
</dbReference>
<evidence type="ECO:0000313" key="2">
    <source>
        <dbReference type="EMBL" id="OOF36414.1"/>
    </source>
</evidence>
<accession>A0A1V3I8K3</accession>
<dbReference type="RefSeq" id="WP_077427352.1">
    <property type="nucleotide sequence ID" value="NZ_MLHH01000012.1"/>
</dbReference>
<comment type="caution">
    <text evidence="2">The sequence shown here is derived from an EMBL/GenBank/DDBJ whole genome shotgun (WGS) entry which is preliminary data.</text>
</comment>
<dbReference type="InterPro" id="IPR006320">
    <property type="entry name" value="PTS_Nitro_regul"/>
</dbReference>
<dbReference type="Gene3D" id="3.40.930.10">
    <property type="entry name" value="Mannitol-specific EII, Chain A"/>
    <property type="match status" value="1"/>
</dbReference>
<keyword evidence="3" id="KW-1185">Reference proteome</keyword>
<dbReference type="STRING" id="1908258.BKK48_06610"/>
<dbReference type="InterPro" id="IPR016152">
    <property type="entry name" value="PTrfase/Anion_transptr"/>
</dbReference>
<dbReference type="GO" id="GO:0030295">
    <property type="term" value="F:protein kinase activator activity"/>
    <property type="evidence" value="ECO:0007669"/>
    <property type="project" value="TreeGrafter"/>
</dbReference>
<protein>
    <submittedName>
        <fullName evidence="2">PTS IIA-like nitrogen-regulatory protein PtsN</fullName>
    </submittedName>
</protein>
<dbReference type="PANTHER" id="PTHR47738">
    <property type="entry name" value="PTS SYSTEM FRUCTOSE-LIKE EIIA COMPONENT-RELATED"/>
    <property type="match status" value="1"/>
</dbReference>
<proteinExistence type="predicted"/>
<dbReference type="InterPro" id="IPR002178">
    <property type="entry name" value="PTS_EIIA_type-2_dom"/>
</dbReference>
<dbReference type="CDD" id="cd00211">
    <property type="entry name" value="PTS_IIA_fru"/>
    <property type="match status" value="1"/>
</dbReference>
<dbReference type="InterPro" id="IPR051541">
    <property type="entry name" value="PTS_SugarTrans_NitroReg"/>
</dbReference>
<dbReference type="AlphaFoldDB" id="A0A1V3I8K3"/>
<evidence type="ECO:0000259" key="1">
    <source>
        <dbReference type="PROSITE" id="PS51094"/>
    </source>
</evidence>